<evidence type="ECO:0000313" key="3">
    <source>
        <dbReference type="EMBL" id="SHE30615.1"/>
    </source>
</evidence>
<dbReference type="PANTHER" id="PTHR35339:SF3">
    <property type="entry name" value="DUF2264 DOMAIN-CONTAINING PROTEIN"/>
    <property type="match status" value="1"/>
</dbReference>
<evidence type="ECO:0000259" key="2">
    <source>
        <dbReference type="Pfam" id="PF10022"/>
    </source>
</evidence>
<dbReference type="EMBL" id="FQUC01000001">
    <property type="protein sequence ID" value="SHE30615.1"/>
    <property type="molecule type" value="Genomic_DNA"/>
</dbReference>
<reference evidence="4" key="1">
    <citation type="submission" date="2016-11" db="EMBL/GenBank/DDBJ databases">
        <authorList>
            <person name="Varghese N."/>
            <person name="Submissions S."/>
        </authorList>
    </citation>
    <scope>NUCLEOTIDE SEQUENCE [LARGE SCALE GENOMIC DNA]</scope>
    <source>
        <strain evidence="4">DSM 27370</strain>
    </source>
</reference>
<accession>A0A1M4SEM4</accession>
<dbReference type="Proteomes" id="UP000184480">
    <property type="component" value="Unassembled WGS sequence"/>
</dbReference>
<name>A0A1M4SEM4_9BACT</name>
<proteinExistence type="predicted"/>
<keyword evidence="1" id="KW-0732">Signal</keyword>
<dbReference type="PANTHER" id="PTHR35339">
    <property type="entry name" value="LINALOOL DEHYDRATASE_ISOMERASE DOMAIN-CONTAINING PROTEIN"/>
    <property type="match status" value="1"/>
</dbReference>
<dbReference type="InterPro" id="IPR016624">
    <property type="entry name" value="UCP014753"/>
</dbReference>
<dbReference type="InterPro" id="IPR049349">
    <property type="entry name" value="DUF2264_N"/>
</dbReference>
<feature type="signal peptide" evidence="1">
    <location>
        <begin position="1"/>
        <end position="20"/>
    </location>
</feature>
<sequence length="418" mass="48497">MRKLILLFSAAFFFCLIAKAQDNNAKNNITDDRTYWTSTLYKIAEPVLSNMSKGELAKNMQLEVSPTWDGRDSRVTYMECFGRLMSGLAPWLSLPDDNTAEGVQRKQLREWALKSYVHAVDPDSPDYLLWRNEGQPLVDAAYIASSFLRAPKQLWEPLDELTKKRYIEEFQQLRRIEPPYTNWLLFSAVVETFLMSVNAQFDTYRISSALHKIDEWYVGDGWYSDGEHFAFDYYNSYVIQPMYILVLQSLADRKIYLWRKNQDGMRAHLETATKRMQRFGIILERFVSPEGSFPVFGRSMTYRMGVFQPLALLSWKENLPEELSEGQVRSALTCVMKRMFSQEGNFNDKGFLQLGFAGHQPDLADWYTNNGSLYITSEVFLPLGLPANHSFWTSPAEDWTSKKAWEGKSFPKDHSISY</sequence>
<gene>
    <name evidence="3" type="ORF">SAMN05444362_10141</name>
</gene>
<protein>
    <recommendedName>
        <fullName evidence="2">DUF2264 domain-containing protein</fullName>
    </recommendedName>
</protein>
<dbReference type="AlphaFoldDB" id="A0A1M4SEM4"/>
<dbReference type="RefSeq" id="WP_082141835.1">
    <property type="nucleotide sequence ID" value="NZ_BBXL01000001.1"/>
</dbReference>
<evidence type="ECO:0000313" key="4">
    <source>
        <dbReference type="Proteomes" id="UP000184480"/>
    </source>
</evidence>
<dbReference type="Pfam" id="PF10022">
    <property type="entry name" value="DUF2264"/>
    <property type="match status" value="1"/>
</dbReference>
<dbReference type="OrthoDB" id="9813465at2"/>
<dbReference type="STRING" id="1346286.SAMN05444362_10141"/>
<evidence type="ECO:0000256" key="1">
    <source>
        <dbReference type="SAM" id="SignalP"/>
    </source>
</evidence>
<feature type="domain" description="DUF2264" evidence="2">
    <location>
        <begin position="32"/>
        <end position="399"/>
    </location>
</feature>
<keyword evidence="4" id="KW-1185">Reference proteome</keyword>
<organism evidence="3 4">
    <name type="scientific">Dysgonomonas macrotermitis</name>
    <dbReference type="NCBI Taxonomy" id="1346286"/>
    <lineage>
        <taxon>Bacteria</taxon>
        <taxon>Pseudomonadati</taxon>
        <taxon>Bacteroidota</taxon>
        <taxon>Bacteroidia</taxon>
        <taxon>Bacteroidales</taxon>
        <taxon>Dysgonomonadaceae</taxon>
        <taxon>Dysgonomonas</taxon>
    </lineage>
</organism>
<dbReference type="PIRSF" id="PIRSF014753">
    <property type="entry name" value="UCP014753"/>
    <property type="match status" value="1"/>
</dbReference>
<feature type="chain" id="PRO_5013313572" description="DUF2264 domain-containing protein" evidence="1">
    <location>
        <begin position="21"/>
        <end position="418"/>
    </location>
</feature>